<dbReference type="CDD" id="cd06171">
    <property type="entry name" value="Sigma70_r4"/>
    <property type="match status" value="1"/>
</dbReference>
<gene>
    <name evidence="6" type="ORF">FHR82_009065</name>
</gene>
<evidence type="ECO:0000256" key="1">
    <source>
        <dbReference type="ARBA" id="ARBA00010641"/>
    </source>
</evidence>
<evidence type="ECO:0000313" key="6">
    <source>
        <dbReference type="EMBL" id="MBB4912791.1"/>
    </source>
</evidence>
<protein>
    <submittedName>
        <fullName evidence="6">RNA polymerase sigma factor (Sigma-70 family)</fullName>
    </submittedName>
</protein>
<evidence type="ECO:0000256" key="3">
    <source>
        <dbReference type="ARBA" id="ARBA00023082"/>
    </source>
</evidence>
<sequence>MLGAALAGLSSGDRDVLLLVGWERLSYEEVAQALDIPIGTVRSRLNRARKQVRAALTVKESADRG</sequence>
<dbReference type="GO" id="GO:0006352">
    <property type="term" value="P:DNA-templated transcription initiation"/>
    <property type="evidence" value="ECO:0007669"/>
    <property type="project" value="InterPro"/>
</dbReference>
<evidence type="ECO:0000256" key="4">
    <source>
        <dbReference type="ARBA" id="ARBA00023163"/>
    </source>
</evidence>
<dbReference type="InterPro" id="IPR013249">
    <property type="entry name" value="RNA_pol_sigma70_r4_t2"/>
</dbReference>
<evidence type="ECO:0000313" key="7">
    <source>
        <dbReference type="Proteomes" id="UP000520767"/>
    </source>
</evidence>
<evidence type="ECO:0000259" key="5">
    <source>
        <dbReference type="Pfam" id="PF08281"/>
    </source>
</evidence>
<keyword evidence="2" id="KW-0805">Transcription regulation</keyword>
<dbReference type="AlphaFoldDB" id="A0A7W7QGS0"/>
<keyword evidence="7" id="KW-1185">Reference proteome</keyword>
<dbReference type="GO" id="GO:0003677">
    <property type="term" value="F:DNA binding"/>
    <property type="evidence" value="ECO:0007669"/>
    <property type="project" value="InterPro"/>
</dbReference>
<dbReference type="InterPro" id="IPR013324">
    <property type="entry name" value="RNA_pol_sigma_r3/r4-like"/>
</dbReference>
<dbReference type="InterPro" id="IPR039425">
    <property type="entry name" value="RNA_pol_sigma-70-like"/>
</dbReference>
<comment type="similarity">
    <text evidence="1">Belongs to the sigma-70 factor family. ECF subfamily.</text>
</comment>
<dbReference type="GO" id="GO:0016987">
    <property type="term" value="F:sigma factor activity"/>
    <property type="evidence" value="ECO:0007669"/>
    <property type="project" value="UniProtKB-KW"/>
</dbReference>
<dbReference type="PANTHER" id="PTHR43133">
    <property type="entry name" value="RNA POLYMERASE ECF-TYPE SIGMA FACTO"/>
    <property type="match status" value="1"/>
</dbReference>
<reference evidence="6 7" key="1">
    <citation type="submission" date="2020-08" db="EMBL/GenBank/DDBJ databases">
        <title>Genomic Encyclopedia of Type Strains, Phase III (KMG-III): the genomes of soil and plant-associated and newly described type strains.</title>
        <authorList>
            <person name="Whitman W."/>
        </authorList>
    </citation>
    <scope>NUCLEOTIDE SEQUENCE [LARGE SCALE GENOMIC DNA]</scope>
    <source>
        <strain evidence="6 7">CECT 8960</strain>
    </source>
</reference>
<organism evidence="6 7">
    <name type="scientific">Actinophytocola algeriensis</name>
    <dbReference type="NCBI Taxonomy" id="1768010"/>
    <lineage>
        <taxon>Bacteria</taxon>
        <taxon>Bacillati</taxon>
        <taxon>Actinomycetota</taxon>
        <taxon>Actinomycetes</taxon>
        <taxon>Pseudonocardiales</taxon>
        <taxon>Pseudonocardiaceae</taxon>
    </lineage>
</organism>
<dbReference type="PANTHER" id="PTHR43133:SF25">
    <property type="entry name" value="RNA POLYMERASE SIGMA FACTOR RFAY-RELATED"/>
    <property type="match status" value="1"/>
</dbReference>
<name>A0A7W7QGS0_9PSEU</name>
<dbReference type="Pfam" id="PF08281">
    <property type="entry name" value="Sigma70_r4_2"/>
    <property type="match status" value="1"/>
</dbReference>
<dbReference type="RefSeq" id="WP_311771594.1">
    <property type="nucleotide sequence ID" value="NZ_JACHJQ010000016.1"/>
</dbReference>
<comment type="caution">
    <text evidence="6">The sequence shown here is derived from an EMBL/GenBank/DDBJ whole genome shotgun (WGS) entry which is preliminary data.</text>
</comment>
<feature type="domain" description="RNA polymerase sigma factor 70 region 4 type 2" evidence="5">
    <location>
        <begin position="2"/>
        <end position="51"/>
    </location>
</feature>
<dbReference type="EMBL" id="JACHJQ010000016">
    <property type="protein sequence ID" value="MBB4912791.1"/>
    <property type="molecule type" value="Genomic_DNA"/>
</dbReference>
<keyword evidence="3" id="KW-0731">Sigma factor</keyword>
<dbReference type="Gene3D" id="1.10.10.10">
    <property type="entry name" value="Winged helix-like DNA-binding domain superfamily/Winged helix DNA-binding domain"/>
    <property type="match status" value="1"/>
</dbReference>
<dbReference type="InterPro" id="IPR036388">
    <property type="entry name" value="WH-like_DNA-bd_sf"/>
</dbReference>
<proteinExistence type="inferred from homology"/>
<accession>A0A7W7QGS0</accession>
<evidence type="ECO:0000256" key="2">
    <source>
        <dbReference type="ARBA" id="ARBA00023015"/>
    </source>
</evidence>
<keyword evidence="4" id="KW-0804">Transcription</keyword>
<dbReference type="SUPFAM" id="SSF88659">
    <property type="entry name" value="Sigma3 and sigma4 domains of RNA polymerase sigma factors"/>
    <property type="match status" value="1"/>
</dbReference>
<dbReference type="Proteomes" id="UP000520767">
    <property type="component" value="Unassembled WGS sequence"/>
</dbReference>